<evidence type="ECO:0000313" key="1">
    <source>
        <dbReference type="EMBL" id="ROW10853.1"/>
    </source>
</evidence>
<accession>A0A423X4Q2</accession>
<proteinExistence type="predicted"/>
<keyword evidence="2" id="KW-1185">Reference proteome</keyword>
<organism evidence="1 2">
    <name type="scientific">Cytospora leucostoma</name>
    <dbReference type="NCBI Taxonomy" id="1230097"/>
    <lineage>
        <taxon>Eukaryota</taxon>
        <taxon>Fungi</taxon>
        <taxon>Dikarya</taxon>
        <taxon>Ascomycota</taxon>
        <taxon>Pezizomycotina</taxon>
        <taxon>Sordariomycetes</taxon>
        <taxon>Sordariomycetidae</taxon>
        <taxon>Diaporthales</taxon>
        <taxon>Cytosporaceae</taxon>
        <taxon>Cytospora</taxon>
    </lineage>
</organism>
<evidence type="ECO:0000313" key="2">
    <source>
        <dbReference type="Proteomes" id="UP000285146"/>
    </source>
</evidence>
<comment type="caution">
    <text evidence="1">The sequence shown here is derived from an EMBL/GenBank/DDBJ whole genome shotgun (WGS) entry which is preliminary data.</text>
</comment>
<protein>
    <submittedName>
        <fullName evidence="1">Uncharacterized protein</fullName>
    </submittedName>
</protein>
<dbReference type="AlphaFoldDB" id="A0A423X4Q2"/>
<dbReference type="EMBL" id="LKEB01000027">
    <property type="protein sequence ID" value="ROW10853.1"/>
    <property type="molecule type" value="Genomic_DNA"/>
</dbReference>
<gene>
    <name evidence="1" type="ORF">VPNG_05384</name>
</gene>
<reference evidence="1 2" key="1">
    <citation type="submission" date="2015-09" db="EMBL/GenBank/DDBJ databases">
        <title>Host preference determinants of Valsa canker pathogens revealed by comparative genomics.</title>
        <authorList>
            <person name="Yin Z."/>
            <person name="Huang L."/>
        </authorList>
    </citation>
    <scope>NUCLEOTIDE SEQUENCE [LARGE SCALE GENOMIC DNA]</scope>
    <source>
        <strain evidence="1 2">SXYLt</strain>
    </source>
</reference>
<dbReference type="InParanoid" id="A0A423X4Q2"/>
<sequence>MIENFAWCDDRLCDEILWVTNNIQEEMRYQDADLMLRDLKRHDGMSERVATGSAMEVLKDCMGRVVPADLGALHDDKRNQTLGYSFLQHKSNAGLYQTGRRFLVQHIDAST</sequence>
<name>A0A423X4Q2_9PEZI</name>
<dbReference type="Proteomes" id="UP000285146">
    <property type="component" value="Unassembled WGS sequence"/>
</dbReference>